<protein>
    <recommendedName>
        <fullName evidence="5">Sec-independent protein translocase protein TatC</fullName>
    </recommendedName>
</protein>
<dbReference type="NCBIfam" id="TIGR00945">
    <property type="entry name" value="tatC"/>
    <property type="match status" value="1"/>
</dbReference>
<dbReference type="InterPro" id="IPR002033">
    <property type="entry name" value="TatC"/>
</dbReference>
<comment type="caution">
    <text evidence="5">Lacks conserved residue(s) required for the propagation of feature annotation.</text>
</comment>
<keyword evidence="5" id="KW-0811">Translocation</keyword>
<organism evidence="6 7">
    <name type="scientific">Flavilitoribacter nigricans (strain ATCC 23147 / DSM 23189 / NBRC 102662 / NCIMB 1420 / SS-2)</name>
    <name type="common">Lewinella nigricans</name>
    <dbReference type="NCBI Taxonomy" id="1122177"/>
    <lineage>
        <taxon>Bacteria</taxon>
        <taxon>Pseudomonadati</taxon>
        <taxon>Bacteroidota</taxon>
        <taxon>Saprospiria</taxon>
        <taxon>Saprospirales</taxon>
        <taxon>Lewinellaceae</taxon>
        <taxon>Flavilitoribacter</taxon>
    </lineage>
</organism>
<dbReference type="Pfam" id="PF00902">
    <property type="entry name" value="TatC"/>
    <property type="match status" value="1"/>
</dbReference>
<feature type="transmembrane region" description="Helical" evidence="5">
    <location>
        <begin position="36"/>
        <end position="57"/>
    </location>
</feature>
<comment type="function">
    <text evidence="5">Part of the twin-arginine translocation (Tat) system that transports large folded proteins containing a characteristic twin-arginine motif in their signal peptide across membranes.</text>
</comment>
<sequence length="284" mass="32081">MPLDQIDVDQIENGKSNPEEAEMSFLDHLEELRWHIIRSLIAILAVSIVFFIFKNWFFGTVLLGPTEDDFISYQYFCWLSEWLHAGSALCFDPPEFRIQATGFAENFILHIKSAFIGGFVAAFPYVFYEIWKFVVPGLYPNERKVTRGVVIICSFLFITGVLFGYFVIAPFAINFLGGYVLPGVENAPTVSSLIGYMVMFTLPAGLIFELPMVVYFLSKLGLVTPAGMKQYRRHAVIGILALSAIITPPDVVTQFLIGIPLFILYELSIGIARRGEKEYNKDLE</sequence>
<keyword evidence="5" id="KW-0653">Protein transport</keyword>
<evidence type="ECO:0000313" key="6">
    <source>
        <dbReference type="EMBL" id="PHN05800.1"/>
    </source>
</evidence>
<name>A0A2D0NBR1_FLAN2</name>
<keyword evidence="2 5" id="KW-0812">Transmembrane</keyword>
<evidence type="ECO:0000256" key="3">
    <source>
        <dbReference type="ARBA" id="ARBA00022989"/>
    </source>
</evidence>
<dbReference type="OrthoDB" id="9777044at2"/>
<feature type="transmembrane region" description="Helical" evidence="5">
    <location>
        <begin position="149"/>
        <end position="173"/>
    </location>
</feature>
<comment type="subunit">
    <text evidence="5">Forms a complex with TatA.</text>
</comment>
<keyword evidence="5" id="KW-0813">Transport</keyword>
<dbReference type="EMBL" id="PDUD01000020">
    <property type="protein sequence ID" value="PHN05800.1"/>
    <property type="molecule type" value="Genomic_DNA"/>
</dbReference>
<dbReference type="HAMAP" id="MF_00902">
    <property type="entry name" value="TatC"/>
    <property type="match status" value="1"/>
</dbReference>
<dbReference type="RefSeq" id="WP_099150890.1">
    <property type="nucleotide sequence ID" value="NZ_PDUD01000020.1"/>
</dbReference>
<proteinExistence type="inferred from homology"/>
<keyword evidence="7" id="KW-1185">Reference proteome</keyword>
<keyword evidence="5" id="KW-1003">Cell membrane</keyword>
<comment type="subcellular location">
    <subcellularLocation>
        <location evidence="5">Cell membrane</location>
        <topology evidence="5">Multi-pass membrane protein</topology>
    </subcellularLocation>
    <subcellularLocation>
        <location evidence="1">Membrane</location>
        <topology evidence="1">Multi-pass membrane protein</topology>
    </subcellularLocation>
</comment>
<reference evidence="6 7" key="1">
    <citation type="submission" date="2017-10" db="EMBL/GenBank/DDBJ databases">
        <title>The draft genome sequence of Lewinella nigricans NBRC 102662.</title>
        <authorList>
            <person name="Wang K."/>
        </authorList>
    </citation>
    <scope>NUCLEOTIDE SEQUENCE [LARGE SCALE GENOMIC DNA]</scope>
    <source>
        <strain evidence="6 7">NBRC 102662</strain>
    </source>
</reference>
<keyword evidence="3 5" id="KW-1133">Transmembrane helix</keyword>
<accession>A0A2D0NBR1</accession>
<dbReference type="Proteomes" id="UP000223913">
    <property type="component" value="Unassembled WGS sequence"/>
</dbReference>
<dbReference type="GO" id="GO:0033281">
    <property type="term" value="C:TAT protein transport complex"/>
    <property type="evidence" value="ECO:0007669"/>
    <property type="project" value="UniProtKB-UniRule"/>
</dbReference>
<evidence type="ECO:0000256" key="2">
    <source>
        <dbReference type="ARBA" id="ARBA00022692"/>
    </source>
</evidence>
<comment type="similarity">
    <text evidence="5">Belongs to the TatC family.</text>
</comment>
<gene>
    <name evidence="5 6" type="primary">tatC</name>
    <name evidence="6" type="ORF">CRP01_15110</name>
</gene>
<evidence type="ECO:0000256" key="5">
    <source>
        <dbReference type="HAMAP-Rule" id="MF_00902"/>
    </source>
</evidence>
<comment type="caution">
    <text evidence="6">The sequence shown here is derived from an EMBL/GenBank/DDBJ whole genome shotgun (WGS) entry which is preliminary data.</text>
</comment>
<evidence type="ECO:0000256" key="4">
    <source>
        <dbReference type="ARBA" id="ARBA00023136"/>
    </source>
</evidence>
<dbReference type="PANTHER" id="PTHR30371">
    <property type="entry name" value="SEC-INDEPENDENT PROTEIN TRANSLOCASE PROTEIN TATC"/>
    <property type="match status" value="1"/>
</dbReference>
<evidence type="ECO:0000313" key="7">
    <source>
        <dbReference type="Proteomes" id="UP000223913"/>
    </source>
</evidence>
<feature type="transmembrane region" description="Helical" evidence="5">
    <location>
        <begin position="193"/>
        <end position="218"/>
    </location>
</feature>
<feature type="transmembrane region" description="Helical" evidence="5">
    <location>
        <begin position="107"/>
        <end position="128"/>
    </location>
</feature>
<evidence type="ECO:0000256" key="1">
    <source>
        <dbReference type="ARBA" id="ARBA00004141"/>
    </source>
</evidence>
<dbReference type="GO" id="GO:0065002">
    <property type="term" value="P:intracellular protein transmembrane transport"/>
    <property type="evidence" value="ECO:0007669"/>
    <property type="project" value="TreeGrafter"/>
</dbReference>
<dbReference type="GO" id="GO:0009977">
    <property type="term" value="F:proton motive force dependent protein transmembrane transporter activity"/>
    <property type="evidence" value="ECO:0007669"/>
    <property type="project" value="TreeGrafter"/>
</dbReference>
<keyword evidence="4 5" id="KW-0472">Membrane</keyword>
<dbReference type="PANTHER" id="PTHR30371:SF0">
    <property type="entry name" value="SEC-INDEPENDENT PROTEIN TRANSLOCASE PROTEIN TATC, CHLOROPLASTIC-RELATED"/>
    <property type="match status" value="1"/>
</dbReference>
<dbReference type="PRINTS" id="PR01840">
    <property type="entry name" value="TATCFAMILY"/>
</dbReference>
<dbReference type="AlphaFoldDB" id="A0A2D0NBR1"/>
<dbReference type="GO" id="GO:0043953">
    <property type="term" value="P:protein transport by the Tat complex"/>
    <property type="evidence" value="ECO:0007669"/>
    <property type="project" value="UniProtKB-UniRule"/>
</dbReference>